<keyword evidence="3" id="KW-1185">Reference proteome</keyword>
<accession>A0ABX3HA52</accession>
<dbReference type="Gene3D" id="2.30.110.10">
    <property type="entry name" value="Electron Transport, Fmn-binding Protein, Chain A"/>
    <property type="match status" value="1"/>
</dbReference>
<feature type="domain" description="Pyridoxamine 5'-phosphate oxidase N-terminal" evidence="1">
    <location>
        <begin position="32"/>
        <end position="153"/>
    </location>
</feature>
<evidence type="ECO:0000259" key="1">
    <source>
        <dbReference type="Pfam" id="PF01243"/>
    </source>
</evidence>
<dbReference type="InterPro" id="IPR024029">
    <property type="entry name" value="Pyridox_Oxase_FMN-dep"/>
</dbReference>
<dbReference type="NCBIfam" id="TIGR04025">
    <property type="entry name" value="PPOX_FMN_DR2398"/>
    <property type="match status" value="1"/>
</dbReference>
<dbReference type="PANTHER" id="PTHR42815:SF2">
    <property type="entry name" value="FAD-BINDING, PUTATIVE (AFU_ORTHOLOGUE AFUA_6G07600)-RELATED"/>
    <property type="match status" value="1"/>
</dbReference>
<gene>
    <name evidence="2" type="ORF">BSK56_14320</name>
</gene>
<name>A0ABX3HA52_PAEBO</name>
<dbReference type="Proteomes" id="UP000187412">
    <property type="component" value="Unassembled WGS sequence"/>
</dbReference>
<evidence type="ECO:0000313" key="2">
    <source>
        <dbReference type="EMBL" id="OMD47347.1"/>
    </source>
</evidence>
<dbReference type="PANTHER" id="PTHR42815">
    <property type="entry name" value="FAD-BINDING, PUTATIVE (AFU_ORTHOLOGUE AFUA_6G07600)-RELATED"/>
    <property type="match status" value="1"/>
</dbReference>
<dbReference type="EMBL" id="MPTB01000016">
    <property type="protein sequence ID" value="OMD47347.1"/>
    <property type="molecule type" value="Genomic_DNA"/>
</dbReference>
<protein>
    <submittedName>
        <fullName evidence="2">Phosphohydrolase</fullName>
    </submittedName>
</protein>
<comment type="caution">
    <text evidence="2">The sequence shown here is derived from an EMBL/GenBank/DDBJ whole genome shotgun (WGS) entry which is preliminary data.</text>
</comment>
<reference evidence="2 3" key="1">
    <citation type="submission" date="2016-10" db="EMBL/GenBank/DDBJ databases">
        <title>Paenibacillus species isolates.</title>
        <authorList>
            <person name="Beno S.M."/>
        </authorList>
    </citation>
    <scope>NUCLEOTIDE SEQUENCE [LARGE SCALE GENOMIC DNA]</scope>
    <source>
        <strain evidence="2 3">FSL H7-0744</strain>
    </source>
</reference>
<dbReference type="SUPFAM" id="SSF50475">
    <property type="entry name" value="FMN-binding split barrel"/>
    <property type="match status" value="1"/>
</dbReference>
<dbReference type="RefSeq" id="WP_076111163.1">
    <property type="nucleotide sequence ID" value="NZ_MPTB01000016.1"/>
</dbReference>
<organism evidence="2 3">
    <name type="scientific">Paenibacillus borealis</name>
    <dbReference type="NCBI Taxonomy" id="160799"/>
    <lineage>
        <taxon>Bacteria</taxon>
        <taxon>Bacillati</taxon>
        <taxon>Bacillota</taxon>
        <taxon>Bacilli</taxon>
        <taxon>Bacillales</taxon>
        <taxon>Paenibacillaceae</taxon>
        <taxon>Paenibacillus</taxon>
    </lineage>
</organism>
<evidence type="ECO:0000313" key="3">
    <source>
        <dbReference type="Proteomes" id="UP000187412"/>
    </source>
</evidence>
<dbReference type="Pfam" id="PF01243">
    <property type="entry name" value="PNPOx_N"/>
    <property type="match status" value="1"/>
</dbReference>
<sequence>MQDFNTIKSVEELRAILGYPSELVKNKAIDALDEHCRQFISKSPLLIMATSDAEGLCDVSPRGDLPGFVLVLDDNHLVIPERPGNRRMDSLRNILSNPNAGLIFLIPGLEETLRVNGHAYIVRDEELLVRMESHGRTPLVGIVIEVEECYMHCAKSLKRSSLWNPDSWITKAELPNVAQMISDHAKLPGMNAEKVKASLQDSYTNRMY</sequence>
<dbReference type="InterPro" id="IPR012349">
    <property type="entry name" value="Split_barrel_FMN-bd"/>
</dbReference>
<dbReference type="InterPro" id="IPR011576">
    <property type="entry name" value="Pyridox_Oxase_N"/>
</dbReference>
<proteinExistence type="predicted"/>